<dbReference type="InParanoid" id="D8M3B0"/>
<accession>D8M3B0</accession>
<reference evidence="1" key="1">
    <citation type="submission" date="2010-02" db="EMBL/GenBank/DDBJ databases">
        <title>Sequencing and annotation of the Blastocystis hominis genome.</title>
        <authorList>
            <person name="Wincker P."/>
        </authorList>
    </citation>
    <scope>NUCLEOTIDE SEQUENCE</scope>
    <source>
        <strain evidence="1">Singapore isolate B</strain>
    </source>
</reference>
<dbReference type="RefSeq" id="XP_012896431.1">
    <property type="nucleotide sequence ID" value="XM_013040977.1"/>
</dbReference>
<proteinExistence type="predicted"/>
<name>D8M3B0_BLAHO</name>
<dbReference type="EMBL" id="FN668650">
    <property type="protein sequence ID" value="CBK22383.2"/>
    <property type="molecule type" value="Genomic_DNA"/>
</dbReference>
<dbReference type="GeneID" id="24919667"/>
<keyword evidence="2" id="KW-1185">Reference proteome</keyword>
<evidence type="ECO:0000313" key="2">
    <source>
        <dbReference type="Proteomes" id="UP000008312"/>
    </source>
</evidence>
<evidence type="ECO:0000313" key="1">
    <source>
        <dbReference type="EMBL" id="CBK22383.2"/>
    </source>
</evidence>
<gene>
    <name evidence="1" type="ORF">GSBLH_T00002504001</name>
</gene>
<organism evidence="1">
    <name type="scientific">Blastocystis hominis</name>
    <dbReference type="NCBI Taxonomy" id="12968"/>
    <lineage>
        <taxon>Eukaryota</taxon>
        <taxon>Sar</taxon>
        <taxon>Stramenopiles</taxon>
        <taxon>Bigyra</taxon>
        <taxon>Opalozoa</taxon>
        <taxon>Opalinata</taxon>
        <taxon>Blastocystidae</taxon>
        <taxon>Blastocystis</taxon>
    </lineage>
</organism>
<dbReference type="Proteomes" id="UP000008312">
    <property type="component" value="Unassembled WGS sequence"/>
</dbReference>
<dbReference type="AlphaFoldDB" id="D8M3B0"/>
<protein>
    <submittedName>
        <fullName evidence="1">Uncharacterized protein</fullName>
    </submittedName>
</protein>
<sequence>MIIVLLVTAITSLLVLGVLIYTIRKYMGSTTVDETNEDTEALLKKEEKRGIGTNELSISETKTIVPILTKSEMEADTVVTMPMNKKEIELLSDEELLQDIGEDSEDDE</sequence>